<keyword evidence="2" id="KW-0805">Transcription regulation</keyword>
<dbReference type="EMBL" id="JACJIA010000010">
    <property type="protein sequence ID" value="MBA8954855.1"/>
    <property type="molecule type" value="Genomic_DNA"/>
</dbReference>
<protein>
    <submittedName>
        <fullName evidence="8">RNA polymerase sigma-70 factor (ECF subfamily)</fullName>
    </submittedName>
</protein>
<dbReference type="Proteomes" id="UP000572680">
    <property type="component" value="Unassembled WGS sequence"/>
</dbReference>
<feature type="domain" description="RNA polymerase sigma-70 region 2" evidence="6">
    <location>
        <begin position="19"/>
        <end position="85"/>
    </location>
</feature>
<keyword evidence="5" id="KW-0804">Transcription</keyword>
<dbReference type="SUPFAM" id="SSF88659">
    <property type="entry name" value="Sigma3 and sigma4 domains of RNA polymerase sigma factors"/>
    <property type="match status" value="1"/>
</dbReference>
<comment type="caution">
    <text evidence="8">The sequence shown here is derived from an EMBL/GenBank/DDBJ whole genome shotgun (WGS) entry which is preliminary data.</text>
</comment>
<accession>A0A7W3LV79</accession>
<reference evidence="8 9" key="1">
    <citation type="submission" date="2020-08" db="EMBL/GenBank/DDBJ databases">
        <title>Genomic Encyclopedia of Type Strains, Phase IV (KMG-IV): sequencing the most valuable type-strain genomes for metagenomic binning, comparative biology and taxonomic classification.</title>
        <authorList>
            <person name="Goeker M."/>
        </authorList>
    </citation>
    <scope>NUCLEOTIDE SEQUENCE [LARGE SCALE GENOMIC DNA]</scope>
    <source>
        <strain evidence="8 9">DSM 44197</strain>
    </source>
</reference>
<dbReference type="InterPro" id="IPR013325">
    <property type="entry name" value="RNA_pol_sigma_r2"/>
</dbReference>
<dbReference type="Pfam" id="PF04542">
    <property type="entry name" value="Sigma70_r2"/>
    <property type="match status" value="1"/>
</dbReference>
<evidence type="ECO:0000313" key="9">
    <source>
        <dbReference type="Proteomes" id="UP000572680"/>
    </source>
</evidence>
<evidence type="ECO:0000256" key="1">
    <source>
        <dbReference type="ARBA" id="ARBA00010641"/>
    </source>
</evidence>
<dbReference type="NCBIfam" id="TIGR02937">
    <property type="entry name" value="sigma70-ECF"/>
    <property type="match status" value="1"/>
</dbReference>
<keyword evidence="9" id="KW-1185">Reference proteome</keyword>
<dbReference type="AlphaFoldDB" id="A0A7W3LV79"/>
<dbReference type="InterPro" id="IPR013324">
    <property type="entry name" value="RNA_pol_sigma_r3/r4-like"/>
</dbReference>
<dbReference type="Gene3D" id="1.10.10.10">
    <property type="entry name" value="Winged helix-like DNA-binding domain superfamily/Winged helix DNA-binding domain"/>
    <property type="match status" value="1"/>
</dbReference>
<dbReference type="Gene3D" id="1.10.1740.10">
    <property type="match status" value="1"/>
</dbReference>
<evidence type="ECO:0000259" key="6">
    <source>
        <dbReference type="Pfam" id="PF04542"/>
    </source>
</evidence>
<keyword evidence="3" id="KW-0731">Sigma factor</keyword>
<evidence type="ECO:0000256" key="2">
    <source>
        <dbReference type="ARBA" id="ARBA00023015"/>
    </source>
</evidence>
<dbReference type="InterPro" id="IPR013249">
    <property type="entry name" value="RNA_pol_sigma70_r4_t2"/>
</dbReference>
<evidence type="ECO:0000256" key="4">
    <source>
        <dbReference type="ARBA" id="ARBA00023125"/>
    </source>
</evidence>
<dbReference type="RefSeq" id="WP_182846893.1">
    <property type="nucleotide sequence ID" value="NZ_BAAALP010000020.1"/>
</dbReference>
<name>A0A7W3LV79_ACTNM</name>
<proteinExistence type="inferred from homology"/>
<evidence type="ECO:0000259" key="7">
    <source>
        <dbReference type="Pfam" id="PF08281"/>
    </source>
</evidence>
<gene>
    <name evidence="8" type="ORF">HNR61_006512</name>
</gene>
<feature type="domain" description="RNA polymerase sigma factor 70 region 4 type 2" evidence="7">
    <location>
        <begin position="117"/>
        <end position="162"/>
    </location>
</feature>
<dbReference type="PANTHER" id="PTHR43133">
    <property type="entry name" value="RNA POLYMERASE ECF-TYPE SIGMA FACTO"/>
    <property type="match status" value="1"/>
</dbReference>
<dbReference type="SUPFAM" id="SSF88946">
    <property type="entry name" value="Sigma2 domain of RNA polymerase sigma factors"/>
    <property type="match status" value="1"/>
</dbReference>
<dbReference type="GO" id="GO:0016987">
    <property type="term" value="F:sigma factor activity"/>
    <property type="evidence" value="ECO:0007669"/>
    <property type="project" value="UniProtKB-KW"/>
</dbReference>
<dbReference type="InterPro" id="IPR036388">
    <property type="entry name" value="WH-like_DNA-bd_sf"/>
</dbReference>
<dbReference type="InterPro" id="IPR014284">
    <property type="entry name" value="RNA_pol_sigma-70_dom"/>
</dbReference>
<dbReference type="GO" id="GO:0003677">
    <property type="term" value="F:DNA binding"/>
    <property type="evidence" value="ECO:0007669"/>
    <property type="project" value="UniProtKB-KW"/>
</dbReference>
<dbReference type="InterPro" id="IPR007627">
    <property type="entry name" value="RNA_pol_sigma70_r2"/>
</dbReference>
<evidence type="ECO:0000256" key="5">
    <source>
        <dbReference type="ARBA" id="ARBA00023163"/>
    </source>
</evidence>
<dbReference type="GO" id="GO:0006352">
    <property type="term" value="P:DNA-templated transcription initiation"/>
    <property type="evidence" value="ECO:0007669"/>
    <property type="project" value="InterPro"/>
</dbReference>
<sequence length="177" mass="19650">MGRPGRLEPDLGPALLDLYDVALPEVYGYLLSRCGRRALAEDLTAETFLAAVEAVRRPDPPELTTAWLIGVARRKLVDHWRRAAREERGLHAIEGGLSPTDDPWDERLDALVARGILEDLGPHHQAALTLRYLDGLPVPQVAELLGRTVHATEALLVRARAAFRQTYADHVKEGRDD</sequence>
<evidence type="ECO:0000313" key="8">
    <source>
        <dbReference type="EMBL" id="MBA8954855.1"/>
    </source>
</evidence>
<evidence type="ECO:0000256" key="3">
    <source>
        <dbReference type="ARBA" id="ARBA00023082"/>
    </source>
</evidence>
<dbReference type="Pfam" id="PF08281">
    <property type="entry name" value="Sigma70_r4_2"/>
    <property type="match status" value="1"/>
</dbReference>
<dbReference type="InterPro" id="IPR039425">
    <property type="entry name" value="RNA_pol_sigma-70-like"/>
</dbReference>
<keyword evidence="4" id="KW-0238">DNA-binding</keyword>
<comment type="similarity">
    <text evidence="1">Belongs to the sigma-70 factor family. ECF subfamily.</text>
</comment>
<organism evidence="8 9">
    <name type="scientific">Actinomadura namibiensis</name>
    <dbReference type="NCBI Taxonomy" id="182080"/>
    <lineage>
        <taxon>Bacteria</taxon>
        <taxon>Bacillati</taxon>
        <taxon>Actinomycetota</taxon>
        <taxon>Actinomycetes</taxon>
        <taxon>Streptosporangiales</taxon>
        <taxon>Thermomonosporaceae</taxon>
        <taxon>Actinomadura</taxon>
    </lineage>
</organism>
<dbReference type="PANTHER" id="PTHR43133:SF8">
    <property type="entry name" value="RNA POLYMERASE SIGMA FACTOR HI_1459-RELATED"/>
    <property type="match status" value="1"/>
</dbReference>